<dbReference type="NCBIfam" id="NF008183">
    <property type="entry name" value="PRK10933.1"/>
    <property type="match status" value="1"/>
</dbReference>
<dbReference type="InterPro" id="IPR017853">
    <property type="entry name" value="GH"/>
</dbReference>
<gene>
    <name evidence="5" type="ORF">NFC81_14120</name>
</gene>
<evidence type="ECO:0000256" key="2">
    <source>
        <dbReference type="ARBA" id="ARBA00022801"/>
    </source>
</evidence>
<dbReference type="Gene3D" id="3.90.400.10">
    <property type="entry name" value="Oligo-1,6-glucosidase, Domain 2"/>
    <property type="match status" value="1"/>
</dbReference>
<evidence type="ECO:0000256" key="3">
    <source>
        <dbReference type="ARBA" id="ARBA00023295"/>
    </source>
</evidence>
<dbReference type="EMBL" id="CP101717">
    <property type="protein sequence ID" value="WLD57830.1"/>
    <property type="molecule type" value="Genomic_DNA"/>
</dbReference>
<evidence type="ECO:0000259" key="4">
    <source>
        <dbReference type="SMART" id="SM00642"/>
    </source>
</evidence>
<dbReference type="SUPFAM" id="SSF51445">
    <property type="entry name" value="(Trans)glycosidases"/>
    <property type="match status" value="1"/>
</dbReference>
<accession>A0AB38YEP5</accession>
<dbReference type="PANTHER" id="PTHR10357:SF179">
    <property type="entry name" value="NEUTRAL AND BASIC AMINO ACID TRANSPORT PROTEIN RBAT"/>
    <property type="match status" value="1"/>
</dbReference>
<dbReference type="InterPro" id="IPR006047">
    <property type="entry name" value="GH13_cat_dom"/>
</dbReference>
<dbReference type="InterPro" id="IPR013780">
    <property type="entry name" value="Glyco_hydro_b"/>
</dbReference>
<name>A0AB38YEP5_9GAMM</name>
<proteinExistence type="inferred from homology"/>
<dbReference type="FunFam" id="3.90.400.10:FF:000002">
    <property type="entry name" value="Sucrose isomerase"/>
    <property type="match status" value="1"/>
</dbReference>
<evidence type="ECO:0000313" key="5">
    <source>
        <dbReference type="EMBL" id="WLD57830.1"/>
    </source>
</evidence>
<dbReference type="Gene3D" id="3.20.20.80">
    <property type="entry name" value="Glycosidases"/>
    <property type="match status" value="1"/>
</dbReference>
<reference evidence="5" key="1">
    <citation type="submission" date="2022-07" db="EMBL/GenBank/DDBJ databases">
        <title>Complete genome sequence of Salinispirillum sp. LH10-3-1 capable of multiple carbohydrate inversion isolated from a soda lake.</title>
        <authorList>
            <person name="Liu J."/>
            <person name="Zhai Y."/>
            <person name="Zhang H."/>
            <person name="Yang H."/>
            <person name="Qu J."/>
            <person name="Li J."/>
        </authorList>
    </citation>
    <scope>NUCLEOTIDE SEQUENCE</scope>
    <source>
        <strain evidence="5">LH 10-3-1</strain>
    </source>
</reference>
<dbReference type="GO" id="GO:0009313">
    <property type="term" value="P:oligosaccharide catabolic process"/>
    <property type="evidence" value="ECO:0007669"/>
    <property type="project" value="TreeGrafter"/>
</dbReference>
<dbReference type="RefSeq" id="WP_304995113.1">
    <property type="nucleotide sequence ID" value="NZ_CP101717.1"/>
</dbReference>
<dbReference type="Pfam" id="PF00128">
    <property type="entry name" value="Alpha-amylase"/>
    <property type="match status" value="1"/>
</dbReference>
<dbReference type="AlphaFoldDB" id="A0AB38YEP5"/>
<keyword evidence="3" id="KW-0326">Glycosidase</keyword>
<dbReference type="SMART" id="SM00642">
    <property type="entry name" value="Aamy"/>
    <property type="match status" value="1"/>
</dbReference>
<sequence>MTQPWWKDAVVYQIYPRSFKDSNGDGMGDIPGIISKLDYLATLGINVIWLSPVFASPMDDNGYDISDYQDIAAEFGTLADMDRLIAEADARGIKIIMDLVVNHSSDEHPWFVAAKSAKDSPYRDYYIWRQPKADGSPPSDMHSYFGGSMWEFDEASGEYYFHQFSKKQPDLNWDNPAVQTAVHDMMNWWLDRGVAGFRMDVIDLVGKDVDAGIMANGPRLHELIQAMNKATFGPRDALTVGEAWSATPEIAKLYSHPERQELSMVFQFEHITLSFDPVHGKWKPRPFNLVELKAVFNKWQTELAGQGWNSLFWNNHDLPRAVSKYGNDGEYRVRSAKCLATALHLMQGTPYIYQGEELGMTNVQFPRIEDYQDIETRNLYTERLADGHSEAEMMAAIYANSRDNARTPMQWDDSAYGGFSTAQPWLGVNPNYPEINAAQNVADEGSIFHHYRHLIALRKTHPVIVDGQFELLLPEHEQIFAYLRQLDGKTLLVVSNFSNEAAHAELPETLRQRSGTCLIHNHQAHTGTGEQLSLAPWESFVLSLEELV</sequence>
<dbReference type="Gene3D" id="2.60.40.1180">
    <property type="entry name" value="Golgi alpha-mannosidase II"/>
    <property type="match status" value="1"/>
</dbReference>
<dbReference type="FunFam" id="3.20.20.80:FF:000064">
    <property type="entry name" value="Oligo-1,6-glucosidase"/>
    <property type="match status" value="2"/>
</dbReference>
<dbReference type="InterPro" id="IPR045857">
    <property type="entry name" value="O16G_dom_2"/>
</dbReference>
<keyword evidence="2" id="KW-0378">Hydrolase</keyword>
<protein>
    <submittedName>
        <fullName evidence="5">Alpha-glucosidase</fullName>
    </submittedName>
</protein>
<dbReference type="PANTHER" id="PTHR10357">
    <property type="entry name" value="ALPHA-AMYLASE FAMILY MEMBER"/>
    <property type="match status" value="1"/>
</dbReference>
<comment type="similarity">
    <text evidence="1">Belongs to the glycosyl hydrolase 13 family.</text>
</comment>
<dbReference type="InterPro" id="IPR056300">
    <property type="entry name" value="SusG-like_C"/>
</dbReference>
<dbReference type="FunFam" id="2.60.40.1180:FF:000007">
    <property type="entry name" value="Sucrose isomerase"/>
    <property type="match status" value="1"/>
</dbReference>
<dbReference type="GO" id="GO:0004556">
    <property type="term" value="F:alpha-amylase activity"/>
    <property type="evidence" value="ECO:0007669"/>
    <property type="project" value="TreeGrafter"/>
</dbReference>
<dbReference type="SUPFAM" id="SSF51011">
    <property type="entry name" value="Glycosyl hydrolase domain"/>
    <property type="match status" value="1"/>
</dbReference>
<dbReference type="CDD" id="cd11333">
    <property type="entry name" value="AmyAc_SI_OligoGlu_DGase"/>
    <property type="match status" value="1"/>
</dbReference>
<dbReference type="Pfam" id="PF23915">
    <property type="entry name" value="SusG_C"/>
    <property type="match status" value="1"/>
</dbReference>
<evidence type="ECO:0000256" key="1">
    <source>
        <dbReference type="ARBA" id="ARBA00008061"/>
    </source>
</evidence>
<organism evidence="5">
    <name type="scientific">Salinispirillum sp. LH 10-3-1</name>
    <dbReference type="NCBI Taxonomy" id="2952525"/>
    <lineage>
        <taxon>Bacteria</taxon>
        <taxon>Pseudomonadati</taxon>
        <taxon>Pseudomonadota</taxon>
        <taxon>Gammaproteobacteria</taxon>
        <taxon>Oceanospirillales</taxon>
        <taxon>Saccharospirillaceae</taxon>
        <taxon>Salinispirillum</taxon>
    </lineage>
</organism>
<feature type="domain" description="Glycosyl hydrolase family 13 catalytic" evidence="4">
    <location>
        <begin position="13"/>
        <end position="406"/>
    </location>
</feature>